<dbReference type="PANTHER" id="PTHR30327:SF1">
    <property type="entry name" value="UPF0301 PROTEIN YQGE"/>
    <property type="match status" value="1"/>
</dbReference>
<evidence type="ECO:0000313" key="3">
    <source>
        <dbReference type="Proteomes" id="UP000297635"/>
    </source>
</evidence>
<dbReference type="Pfam" id="PF02622">
    <property type="entry name" value="DUF179"/>
    <property type="match status" value="1"/>
</dbReference>
<name>A0A4Z0VBQ5_9BACT</name>
<gene>
    <name evidence="2" type="ORF">EZ315_08010</name>
</gene>
<proteinExistence type="inferred from homology"/>
<evidence type="ECO:0000313" key="2">
    <source>
        <dbReference type="EMBL" id="TGG40612.1"/>
    </source>
</evidence>
<sequence length="201" mass="22256">MDYKSLLFNIDIPSGHMPAPGALLVSEPFLHEEYFNHAVIALVEYEPNGGAMGVVLNNVSDYSLQDLVEGVTVKEPIPVYCGGPMAADRLFFIHTLGDIIPGTQPLGNGLWIGGEFDPMLSIINDRYELEGNIRFFLGYSGWSDGQLEEELSRNVWAVSPMSGSGHELLKGDGDAYWHRAVRSLGTDFRGWLYHPQNPMVN</sequence>
<dbReference type="Proteomes" id="UP000297635">
    <property type="component" value="Unassembled WGS sequence"/>
</dbReference>
<reference evidence="2 3" key="1">
    <citation type="submission" date="2019-02" db="EMBL/GenBank/DDBJ databases">
        <title>Isolation and identification of novel species under the genus Muribaculum.</title>
        <authorList>
            <person name="Miyake S."/>
            <person name="Ding Y."/>
            <person name="Low A."/>
            <person name="Soh M."/>
            <person name="Seedorf H."/>
        </authorList>
    </citation>
    <scope>NUCLEOTIDE SEQUENCE [LARGE SCALE GENOMIC DNA]</scope>
    <source>
        <strain evidence="2 3">TLL-A3</strain>
    </source>
</reference>
<accession>A0A4Z0VBQ5</accession>
<evidence type="ECO:0000256" key="1">
    <source>
        <dbReference type="ARBA" id="ARBA00009600"/>
    </source>
</evidence>
<dbReference type="PANTHER" id="PTHR30327">
    <property type="entry name" value="UNCHARACTERIZED PROTEIN YQGE"/>
    <property type="match status" value="1"/>
</dbReference>
<dbReference type="InterPro" id="IPR003774">
    <property type="entry name" value="AlgH-like"/>
</dbReference>
<protein>
    <submittedName>
        <fullName evidence="2">YqgE/AlgH family protein</fullName>
    </submittedName>
</protein>
<dbReference type="SUPFAM" id="SSF143456">
    <property type="entry name" value="VC0467-like"/>
    <property type="match status" value="1"/>
</dbReference>
<dbReference type="RefSeq" id="WP_135471609.1">
    <property type="nucleotide sequence ID" value="NZ_CASCNC010000001.1"/>
</dbReference>
<dbReference type="AlphaFoldDB" id="A0A4Z0VBQ5"/>
<keyword evidence="3" id="KW-1185">Reference proteome</keyword>
<dbReference type="GeneID" id="82149734"/>
<dbReference type="Gene3D" id="3.40.1740.10">
    <property type="entry name" value="VC0467-like"/>
    <property type="match status" value="1"/>
</dbReference>
<comment type="similarity">
    <text evidence="1">Belongs to the UPF0301 (AlgH) family.</text>
</comment>
<dbReference type="GO" id="GO:0005829">
    <property type="term" value="C:cytosol"/>
    <property type="evidence" value="ECO:0007669"/>
    <property type="project" value="TreeGrafter"/>
</dbReference>
<organism evidence="2 3">
    <name type="scientific">Duncaniella freteri</name>
    <dbReference type="NCBI Taxonomy" id="2530391"/>
    <lineage>
        <taxon>Bacteria</taxon>
        <taxon>Pseudomonadati</taxon>
        <taxon>Bacteroidota</taxon>
        <taxon>Bacteroidia</taxon>
        <taxon>Bacteroidales</taxon>
        <taxon>Muribaculaceae</taxon>
        <taxon>Duncaniella</taxon>
    </lineage>
</organism>
<comment type="caution">
    <text evidence="2">The sequence shown here is derived from an EMBL/GenBank/DDBJ whole genome shotgun (WGS) entry which is preliminary data.</text>
</comment>
<dbReference type="EMBL" id="SJSA01000001">
    <property type="protein sequence ID" value="TGG40612.1"/>
    <property type="molecule type" value="Genomic_DNA"/>
</dbReference>